<protein>
    <recommendedName>
        <fullName evidence="2">RNase H type-1 domain-containing protein</fullName>
    </recommendedName>
</protein>
<dbReference type="Proteomes" id="UP000652761">
    <property type="component" value="Unassembled WGS sequence"/>
</dbReference>
<dbReference type="GO" id="GO:0004523">
    <property type="term" value="F:RNA-DNA hybrid ribonuclease activity"/>
    <property type="evidence" value="ECO:0007669"/>
    <property type="project" value="InterPro"/>
</dbReference>
<dbReference type="InterPro" id="IPR002156">
    <property type="entry name" value="RNaseH_domain"/>
</dbReference>
<evidence type="ECO:0000313" key="4">
    <source>
        <dbReference type="Proteomes" id="UP000652761"/>
    </source>
</evidence>
<organism evidence="3 4">
    <name type="scientific">Colocasia esculenta</name>
    <name type="common">Wild taro</name>
    <name type="synonym">Arum esculentum</name>
    <dbReference type="NCBI Taxonomy" id="4460"/>
    <lineage>
        <taxon>Eukaryota</taxon>
        <taxon>Viridiplantae</taxon>
        <taxon>Streptophyta</taxon>
        <taxon>Embryophyta</taxon>
        <taxon>Tracheophyta</taxon>
        <taxon>Spermatophyta</taxon>
        <taxon>Magnoliopsida</taxon>
        <taxon>Liliopsida</taxon>
        <taxon>Araceae</taxon>
        <taxon>Aroideae</taxon>
        <taxon>Colocasieae</taxon>
        <taxon>Colocasia</taxon>
    </lineage>
</organism>
<dbReference type="PANTHER" id="PTHR47074">
    <property type="entry name" value="BNAC02G40300D PROTEIN"/>
    <property type="match status" value="1"/>
</dbReference>
<evidence type="ECO:0000259" key="2">
    <source>
        <dbReference type="Pfam" id="PF13456"/>
    </source>
</evidence>
<dbReference type="Pfam" id="PF13456">
    <property type="entry name" value="RVT_3"/>
    <property type="match status" value="1"/>
</dbReference>
<dbReference type="EMBL" id="NMUH01003222">
    <property type="protein sequence ID" value="MQM04469.1"/>
    <property type="molecule type" value="Genomic_DNA"/>
</dbReference>
<dbReference type="InterPro" id="IPR036397">
    <property type="entry name" value="RNaseH_sf"/>
</dbReference>
<evidence type="ECO:0000256" key="1">
    <source>
        <dbReference type="SAM" id="MobiDB-lite"/>
    </source>
</evidence>
<dbReference type="SUPFAM" id="SSF53098">
    <property type="entry name" value="Ribonuclease H-like"/>
    <property type="match status" value="1"/>
</dbReference>
<dbReference type="CDD" id="cd06222">
    <property type="entry name" value="RNase_H_like"/>
    <property type="match status" value="1"/>
</dbReference>
<dbReference type="OrthoDB" id="1166390at2759"/>
<feature type="region of interest" description="Disordered" evidence="1">
    <location>
        <begin position="37"/>
        <end position="74"/>
    </location>
</feature>
<dbReference type="PANTHER" id="PTHR47074:SF11">
    <property type="entry name" value="REVERSE TRANSCRIPTASE-LIKE PROTEIN"/>
    <property type="match status" value="1"/>
</dbReference>
<comment type="caution">
    <text evidence="3">The sequence shown here is derived from an EMBL/GenBank/DDBJ whole genome shotgun (WGS) entry which is preliminary data.</text>
</comment>
<sequence>MFYQGNRCVLRMNALNFGSFFLSLGDSDLKPGHVKSECPEVQKKTQPRWNKNKQKAMVGTWSEEEEDEEEESLDAKDTHSKICLMAIETEEEEEEGWMARHMFFSAIWEIWCSRNRSRFDDQPMVARKILQRVMMHVSNSQKITNLRFFDLHASHLSFLQQWGITIQMSAPVAPKIVRWYLPPPGRLKLNVDGAYKSTSSIAAGGGVLRNELGDIVLAFAASYQGVYSSLEAEALALGMALYCVMKGAYQESHYSLAMARNQWQAMQETMARLTQALQNVVQAGAQAEAQNGAGDLHCNFRS</sequence>
<proteinExistence type="predicted"/>
<name>A0A843W591_COLES</name>
<feature type="compositionally biased region" description="Acidic residues" evidence="1">
    <location>
        <begin position="62"/>
        <end position="72"/>
    </location>
</feature>
<accession>A0A843W591</accession>
<dbReference type="GO" id="GO:0003676">
    <property type="term" value="F:nucleic acid binding"/>
    <property type="evidence" value="ECO:0007669"/>
    <property type="project" value="InterPro"/>
</dbReference>
<keyword evidence="4" id="KW-1185">Reference proteome</keyword>
<evidence type="ECO:0000313" key="3">
    <source>
        <dbReference type="EMBL" id="MQM04469.1"/>
    </source>
</evidence>
<dbReference type="InterPro" id="IPR012337">
    <property type="entry name" value="RNaseH-like_sf"/>
</dbReference>
<dbReference type="InterPro" id="IPR044730">
    <property type="entry name" value="RNase_H-like_dom_plant"/>
</dbReference>
<feature type="domain" description="RNase H type-1" evidence="2">
    <location>
        <begin position="190"/>
        <end position="253"/>
    </location>
</feature>
<reference evidence="3" key="1">
    <citation type="submission" date="2017-07" db="EMBL/GenBank/DDBJ databases">
        <title>Taro Niue Genome Assembly and Annotation.</title>
        <authorList>
            <person name="Atibalentja N."/>
            <person name="Keating K."/>
            <person name="Fields C.J."/>
        </authorList>
    </citation>
    <scope>NUCLEOTIDE SEQUENCE</scope>
    <source>
        <strain evidence="3">Niue_2</strain>
        <tissue evidence="3">Leaf</tissue>
    </source>
</reference>
<dbReference type="InterPro" id="IPR052929">
    <property type="entry name" value="RNase_H-like_EbsB-rel"/>
</dbReference>
<gene>
    <name evidence="3" type="ORF">Taro_037271</name>
</gene>
<dbReference type="Gene3D" id="3.30.420.10">
    <property type="entry name" value="Ribonuclease H-like superfamily/Ribonuclease H"/>
    <property type="match status" value="1"/>
</dbReference>
<dbReference type="AlphaFoldDB" id="A0A843W591"/>